<sequence length="145" mass="16492">MSAPNPDEALAATLLHRGKSLVPDRFPVPNPETVSAWAQVLGKMRIPAEMWVEAVDLWAGELVGERMCTPRDLKNAAEVVKLRWESDPVRGPQLRQWRENRVVERDRQLREGTFAQIRGYVQRELPQKPPQNVASGLKYRRKGSG</sequence>
<keyword evidence="3" id="KW-1185">Reference proteome</keyword>
<accession>A0ABN4H3N9</accession>
<organism evidence="2 3">
    <name type="scientific">Corynebacterium ulcerans FRC58</name>
    <dbReference type="NCBI Taxonomy" id="1408268"/>
    <lineage>
        <taxon>Bacteria</taxon>
        <taxon>Bacillati</taxon>
        <taxon>Actinomycetota</taxon>
        <taxon>Actinomycetes</taxon>
        <taxon>Mycobacteriales</taxon>
        <taxon>Corynebacteriaceae</taxon>
        <taxon>Corynebacterium</taxon>
    </lineage>
</organism>
<protein>
    <submittedName>
        <fullName evidence="2">Uncharacterized protein</fullName>
    </submittedName>
</protein>
<dbReference type="Proteomes" id="UP000036185">
    <property type="component" value="Chromosome"/>
</dbReference>
<dbReference type="EMBL" id="CP011913">
    <property type="protein sequence ID" value="AKN77546.1"/>
    <property type="molecule type" value="Genomic_DNA"/>
</dbReference>
<name>A0ABN4H3N9_CORUL</name>
<evidence type="ECO:0000256" key="1">
    <source>
        <dbReference type="SAM" id="MobiDB-lite"/>
    </source>
</evidence>
<dbReference type="RefSeq" id="WP_053073107.1">
    <property type="nucleotide sequence ID" value="NZ_CP011913.1"/>
</dbReference>
<evidence type="ECO:0000313" key="3">
    <source>
        <dbReference type="Proteomes" id="UP000036185"/>
    </source>
</evidence>
<proteinExistence type="predicted"/>
<feature type="region of interest" description="Disordered" evidence="1">
    <location>
        <begin position="125"/>
        <end position="145"/>
    </location>
</feature>
<reference evidence="2 3" key="1">
    <citation type="journal article" date="2014" name="Int. J. Syst. Evol. Microbiol.">
        <title>Draft Genome Sequence of Corynebacterium ulcerans FRC58, Isolated from the Bronchitic Aspiration of a Patient in France.</title>
        <authorList>
            <person name="Silva Ado S."/>
            <person name="Barauna R.A."/>
            <person name="de Sa P.C."/>
            <person name="das Gracas D.A."/>
            <person name="Carneiro A.R."/>
            <person name="Thouvenin M."/>
            <person name="Azevedo V."/>
            <person name="Badell E."/>
            <person name="Guiso N."/>
            <person name="da Silva A.L."/>
            <person name="Ramos R.T."/>
        </authorList>
    </citation>
    <scope>NUCLEOTIDE SEQUENCE [LARGE SCALE GENOMIC DNA]</scope>
    <source>
        <strain evidence="2 3">FRC58</strain>
    </source>
</reference>
<gene>
    <name evidence="2" type="ORF">CulFRC58_1692</name>
</gene>
<evidence type="ECO:0000313" key="2">
    <source>
        <dbReference type="EMBL" id="AKN77546.1"/>
    </source>
</evidence>